<dbReference type="Pfam" id="PF12945">
    <property type="entry name" value="PilZNR"/>
    <property type="match status" value="1"/>
</dbReference>
<dbReference type="SUPFAM" id="SSF141371">
    <property type="entry name" value="PilZ domain-like"/>
    <property type="match status" value="1"/>
</dbReference>
<dbReference type="RefSeq" id="WP_012057640.1">
    <property type="nucleotide sequence ID" value="NZ_CP007389.1"/>
</dbReference>
<evidence type="ECO:0000313" key="3">
    <source>
        <dbReference type="EMBL" id="APT74361.1"/>
    </source>
</evidence>
<sequence>MPYVTKVPTPKALKIGLPGIIEITMLKELEGTYKTSISDIDFKKNLIFLSIPTYKGHFIPIPKGTRMNVKFFDRSSMYTFSTISLGVIKKDNLYMIPVPAPEYVNKTERRRFKRIPLFLFGTFKLSPKTNAEAIQFMTKDFSAGGIKIVTDAILHLDDIIYINLKLDENLQLENQKSKIIRADQKTEEGFQYGVEFLDVPTNLENKLVRFVFQKELKAKK</sequence>
<dbReference type="Gene3D" id="2.40.10.220">
    <property type="entry name" value="predicted glycosyltransferase like domains"/>
    <property type="match status" value="1"/>
</dbReference>
<dbReference type="InterPro" id="IPR009875">
    <property type="entry name" value="PilZ_domain"/>
</dbReference>
<evidence type="ECO:0000313" key="4">
    <source>
        <dbReference type="Proteomes" id="UP000185490"/>
    </source>
</evidence>
<evidence type="ECO:0000259" key="1">
    <source>
        <dbReference type="Pfam" id="PF07238"/>
    </source>
</evidence>
<accession>A0ABN4UZE0</accession>
<name>A0ABN4UZE0_9BACT</name>
<evidence type="ECO:0000259" key="2">
    <source>
        <dbReference type="Pfam" id="PF12945"/>
    </source>
</evidence>
<reference evidence="3 4" key="1">
    <citation type="submission" date="2014-02" db="EMBL/GenBank/DDBJ databases">
        <title>Diversity of Thermotogales isolates from hydrothermal vents.</title>
        <authorList>
            <person name="Haverkamp T.H.A."/>
            <person name="Lossouarn J."/>
            <person name="Geslin C."/>
            <person name="Nesbo C.L."/>
        </authorList>
    </citation>
    <scope>NUCLEOTIDE SEQUENCE [LARGE SCALE GENOMIC DNA]</scope>
    <source>
        <strain evidence="3 4">431</strain>
    </source>
</reference>
<feature type="domain" description="Type III secretion system flagellar brake protein YcgR PilZN" evidence="2">
    <location>
        <begin position="15"/>
        <end position="101"/>
    </location>
</feature>
<keyword evidence="4" id="KW-1185">Reference proteome</keyword>
<feature type="domain" description="PilZ" evidence="1">
    <location>
        <begin position="108"/>
        <end position="213"/>
    </location>
</feature>
<proteinExistence type="predicted"/>
<protein>
    <submittedName>
        <fullName evidence="3">Pilus assembly protein PilZ</fullName>
    </submittedName>
</protein>
<organism evidence="3 4">
    <name type="scientific">Thermosipho melanesiensis</name>
    <dbReference type="NCBI Taxonomy" id="46541"/>
    <lineage>
        <taxon>Bacteria</taxon>
        <taxon>Thermotogati</taxon>
        <taxon>Thermotogota</taxon>
        <taxon>Thermotogae</taxon>
        <taxon>Thermotogales</taxon>
        <taxon>Fervidobacteriaceae</taxon>
        <taxon>Thermosipho</taxon>
    </lineage>
</organism>
<dbReference type="InterPro" id="IPR009926">
    <property type="entry name" value="T3SS_YcgR_PilZN"/>
</dbReference>
<dbReference type="EMBL" id="CP007389">
    <property type="protein sequence ID" value="APT74361.1"/>
    <property type="molecule type" value="Genomic_DNA"/>
</dbReference>
<gene>
    <name evidence="3" type="ORF">BW47_07590</name>
</gene>
<dbReference type="Proteomes" id="UP000185490">
    <property type="component" value="Chromosome"/>
</dbReference>
<dbReference type="Pfam" id="PF07238">
    <property type="entry name" value="PilZ"/>
    <property type="match status" value="1"/>
</dbReference>